<keyword evidence="2" id="KW-1185">Reference proteome</keyword>
<dbReference type="AlphaFoldDB" id="A0AAE3KJ43"/>
<name>A0AAE3KJ43_9PSEU</name>
<accession>A0AAE3KJ43</accession>
<gene>
    <name evidence="1" type="ORF">LX83_006074</name>
</gene>
<evidence type="ECO:0000313" key="2">
    <source>
        <dbReference type="Proteomes" id="UP001206128"/>
    </source>
</evidence>
<evidence type="ECO:0000313" key="1">
    <source>
        <dbReference type="EMBL" id="MCP2169190.1"/>
    </source>
</evidence>
<sequence length="109" mass="11424">MTSNTKRFTDNLAPRLVATAATYDPAPAGGPARRAPLSTRAGERLGWVWADGGRAAGWLPDAATPAGARAGAYVWRVLAAAYHRGDPSSRVLDPALYAPLYHLGAPVDV</sequence>
<protein>
    <submittedName>
        <fullName evidence="1">Uncharacterized protein</fullName>
    </submittedName>
</protein>
<dbReference type="RefSeq" id="WP_253777742.1">
    <property type="nucleotide sequence ID" value="NZ_JAMTCK010000017.1"/>
</dbReference>
<dbReference type="EMBL" id="JAMTCK010000017">
    <property type="protein sequence ID" value="MCP2169190.1"/>
    <property type="molecule type" value="Genomic_DNA"/>
</dbReference>
<dbReference type="Proteomes" id="UP001206128">
    <property type="component" value="Unassembled WGS sequence"/>
</dbReference>
<proteinExistence type="predicted"/>
<comment type="caution">
    <text evidence="1">The sequence shown here is derived from an EMBL/GenBank/DDBJ whole genome shotgun (WGS) entry which is preliminary data.</text>
</comment>
<reference evidence="1" key="1">
    <citation type="submission" date="2022-06" db="EMBL/GenBank/DDBJ databases">
        <title>Genomic Encyclopedia of Archaeal and Bacterial Type Strains, Phase II (KMG-II): from individual species to whole genera.</title>
        <authorList>
            <person name="Goeker M."/>
        </authorList>
    </citation>
    <scope>NUCLEOTIDE SEQUENCE</scope>
    <source>
        <strain evidence="1">DSM 43935</strain>
    </source>
</reference>
<organism evidence="1 2">
    <name type="scientific">Goodfellowiella coeruleoviolacea</name>
    <dbReference type="NCBI Taxonomy" id="334858"/>
    <lineage>
        <taxon>Bacteria</taxon>
        <taxon>Bacillati</taxon>
        <taxon>Actinomycetota</taxon>
        <taxon>Actinomycetes</taxon>
        <taxon>Pseudonocardiales</taxon>
        <taxon>Pseudonocardiaceae</taxon>
        <taxon>Goodfellowiella</taxon>
    </lineage>
</organism>